<protein>
    <submittedName>
        <fullName evidence="1">Uncharacterized protein</fullName>
    </submittedName>
</protein>
<dbReference type="RefSeq" id="WP_184981698.1">
    <property type="nucleotide sequence ID" value="NZ_BAAALO010000035.1"/>
</dbReference>
<dbReference type="AlphaFoldDB" id="A0A7X0IEL4"/>
<proteinExistence type="predicted"/>
<organism evidence="1 2">
    <name type="scientific">Sphaerisporangium rubeum</name>
    <dbReference type="NCBI Taxonomy" id="321317"/>
    <lineage>
        <taxon>Bacteria</taxon>
        <taxon>Bacillati</taxon>
        <taxon>Actinomycetota</taxon>
        <taxon>Actinomycetes</taxon>
        <taxon>Streptosporangiales</taxon>
        <taxon>Streptosporangiaceae</taxon>
        <taxon>Sphaerisporangium</taxon>
    </lineage>
</organism>
<keyword evidence="2" id="KW-1185">Reference proteome</keyword>
<comment type="caution">
    <text evidence="1">The sequence shown here is derived from an EMBL/GenBank/DDBJ whole genome shotgun (WGS) entry which is preliminary data.</text>
</comment>
<dbReference type="EMBL" id="JACHIU010000001">
    <property type="protein sequence ID" value="MBB6473731.1"/>
    <property type="molecule type" value="Genomic_DNA"/>
</dbReference>
<evidence type="ECO:0000313" key="1">
    <source>
        <dbReference type="EMBL" id="MBB6473731.1"/>
    </source>
</evidence>
<accession>A0A7X0IEL4</accession>
<evidence type="ECO:0000313" key="2">
    <source>
        <dbReference type="Proteomes" id="UP000555564"/>
    </source>
</evidence>
<name>A0A7X0IEL4_9ACTN</name>
<reference evidence="1 2" key="1">
    <citation type="submission" date="2020-08" db="EMBL/GenBank/DDBJ databases">
        <title>Sequencing the genomes of 1000 actinobacteria strains.</title>
        <authorList>
            <person name="Klenk H.-P."/>
        </authorList>
    </citation>
    <scope>NUCLEOTIDE SEQUENCE [LARGE SCALE GENOMIC DNA]</scope>
    <source>
        <strain evidence="1 2">DSM 44936</strain>
    </source>
</reference>
<sequence length="162" mass="16963">MALAFGLAGCGGVGPGRLTPVQLDSVRAQGVAPEMVFEVDAPGFRLVGPSVSVYHEDGFQAFYLSPRGGQVWFAVDRGAFSDGICPERPVHGAERVSAPVVCERDDVGWYRVSGDRHEYAVDVDGRVLRVGGVRGEVGRRALRAAATGAHAVGAGAQVSDGR</sequence>
<dbReference type="Proteomes" id="UP000555564">
    <property type="component" value="Unassembled WGS sequence"/>
</dbReference>
<gene>
    <name evidence="1" type="ORF">BJ992_003162</name>
</gene>